<feature type="region of interest" description="Disordered" evidence="1">
    <location>
        <begin position="169"/>
        <end position="198"/>
    </location>
</feature>
<dbReference type="EMBL" id="JALJOV010000453">
    <property type="protein sequence ID" value="KAK9863587.1"/>
    <property type="molecule type" value="Genomic_DNA"/>
</dbReference>
<reference evidence="2 3" key="1">
    <citation type="journal article" date="2024" name="Nat. Commun.">
        <title>Phylogenomics reveals the evolutionary origins of lichenization in chlorophyte algae.</title>
        <authorList>
            <person name="Puginier C."/>
            <person name="Libourel C."/>
            <person name="Otte J."/>
            <person name="Skaloud P."/>
            <person name="Haon M."/>
            <person name="Grisel S."/>
            <person name="Petersen M."/>
            <person name="Berrin J.G."/>
            <person name="Delaux P.M."/>
            <person name="Dal Grande F."/>
            <person name="Keller J."/>
        </authorList>
    </citation>
    <scope>NUCLEOTIDE SEQUENCE [LARGE SCALE GENOMIC DNA]</scope>
    <source>
        <strain evidence="2 3">SAG 2523</strain>
    </source>
</reference>
<protein>
    <submittedName>
        <fullName evidence="2">Uncharacterized protein</fullName>
    </submittedName>
</protein>
<proteinExistence type="predicted"/>
<feature type="region of interest" description="Disordered" evidence="1">
    <location>
        <begin position="225"/>
        <end position="253"/>
    </location>
</feature>
<keyword evidence="3" id="KW-1185">Reference proteome</keyword>
<evidence type="ECO:0000313" key="2">
    <source>
        <dbReference type="EMBL" id="KAK9863587.1"/>
    </source>
</evidence>
<sequence length="297" mass="32944">MRTHATGRKSRQCLLRAFARTFGQVRAANATLLLLPGLAPEASSSSRSPRIRFSSWVPLWPQSYLMAEYEPQPRPGRLWEHLAMVGCSKSSNNPPFLVSRLSICASIDGREVGSFNNWEGIAGRRQVLWWPARGSIHTRNARLLPNHTIKTQGQRHDRWQQVIPSLTTPYSKHNRQQSGHGSNDSFSSGIAPPPPNTVAGSIESVLSVDLAHPNIVQTFKSTSRAMLGPPSADRTGATGSFATQPREGSQPSGKFTETWLVLEFCDRDCLQEAIDRGMFCKSEDSFGRAQPHLPYIR</sequence>
<feature type="compositionally biased region" description="Polar residues" evidence="1">
    <location>
        <begin position="237"/>
        <end position="253"/>
    </location>
</feature>
<feature type="compositionally biased region" description="Polar residues" evidence="1">
    <location>
        <begin position="169"/>
        <end position="188"/>
    </location>
</feature>
<gene>
    <name evidence="2" type="ORF">WJX84_007050</name>
</gene>
<dbReference type="AlphaFoldDB" id="A0AAW1T3M9"/>
<evidence type="ECO:0000313" key="3">
    <source>
        <dbReference type="Proteomes" id="UP001485043"/>
    </source>
</evidence>
<name>A0AAW1T3M9_9CHLO</name>
<evidence type="ECO:0000256" key="1">
    <source>
        <dbReference type="SAM" id="MobiDB-lite"/>
    </source>
</evidence>
<comment type="caution">
    <text evidence="2">The sequence shown here is derived from an EMBL/GenBank/DDBJ whole genome shotgun (WGS) entry which is preliminary data.</text>
</comment>
<accession>A0AAW1T3M9</accession>
<organism evidence="2 3">
    <name type="scientific">Apatococcus fuscideae</name>
    <dbReference type="NCBI Taxonomy" id="2026836"/>
    <lineage>
        <taxon>Eukaryota</taxon>
        <taxon>Viridiplantae</taxon>
        <taxon>Chlorophyta</taxon>
        <taxon>core chlorophytes</taxon>
        <taxon>Trebouxiophyceae</taxon>
        <taxon>Chlorellales</taxon>
        <taxon>Chlorellaceae</taxon>
        <taxon>Apatococcus</taxon>
    </lineage>
</organism>
<dbReference type="Proteomes" id="UP001485043">
    <property type="component" value="Unassembled WGS sequence"/>
</dbReference>